<sequence>MATQTSSLKKISLAELAKHNNEDSAWVAINGKVFDLTDFIDGHPGGKRILMGVIGKECTQQFVQFHNVATVMGTYGPKLVIGELDGAEKEAPKPSTELFGELIPYGDPSWYQGWKSVFYNESHKRLRTYIREVTDRELTPFAFQFENDKQVPRTLYSSFGQRGLLVPALGMRPWPSKYAPCDPPGGVKPSEWNIFHELIMADEMSRCASTGIVAALTTGPSIALPVISSFASDYLKEKIIKDVLSGKKTICLAVSEPYAGSDIANLQTRGEKTPDGKHFIVSGEKKWITNGVWSDYFVTLVRTGGSGASGLSFLLLERGMPGLTTRAVHAQGNIGSGTAYVMMDKVKVPVENVIGVEGQGFKYSVFNFNHERLGICMGTVRQARMCYEEAMRYANKRKTFGQFLIEHGVIRNKFGHMARMIEATQAWLEMICYNWDKMTKEEADKALSGPIALCKAQCSITFELCAREASQIMGGIAYTKGGQGERVERLYRDVRGAAIPGGSEEIMLDFGIRQQLKVARAMGARI</sequence>
<reference evidence="10 11" key="1">
    <citation type="journal article" date="2019" name="Sci. Rep.">
        <title>Comparative genomics of chytrid fungi reveal insights into the obligate biotrophic and pathogenic lifestyle of Synchytrium endobioticum.</title>
        <authorList>
            <person name="van de Vossenberg B.T.L.H."/>
            <person name="Warris S."/>
            <person name="Nguyen H.D.T."/>
            <person name="van Gent-Pelzer M.P.E."/>
            <person name="Joly D.L."/>
            <person name="van de Geest H.C."/>
            <person name="Bonants P.J.M."/>
            <person name="Smith D.S."/>
            <person name="Levesque C.A."/>
            <person name="van der Lee T.A.J."/>
        </authorList>
    </citation>
    <scope>NUCLEOTIDE SEQUENCE [LARGE SCALE GENOMIC DNA]</scope>
    <source>
        <strain evidence="10 11">JEL517</strain>
    </source>
</reference>
<keyword evidence="8" id="KW-0408">Iron</keyword>
<keyword evidence="6" id="KW-0274">FAD</keyword>
<dbReference type="Pfam" id="PF00173">
    <property type="entry name" value="Cyt-b5"/>
    <property type="match status" value="1"/>
</dbReference>
<dbReference type="GO" id="GO:0046872">
    <property type="term" value="F:metal ion binding"/>
    <property type="evidence" value="ECO:0007669"/>
    <property type="project" value="UniProtKB-KW"/>
</dbReference>
<evidence type="ECO:0000313" key="11">
    <source>
        <dbReference type="Proteomes" id="UP000319731"/>
    </source>
</evidence>
<dbReference type="Gene3D" id="1.10.540.10">
    <property type="entry name" value="Acyl-CoA dehydrogenase/oxidase, N-terminal domain"/>
    <property type="match status" value="1"/>
</dbReference>
<dbReference type="SUPFAM" id="SSF56645">
    <property type="entry name" value="Acyl-CoA dehydrogenase NM domain-like"/>
    <property type="match status" value="1"/>
</dbReference>
<dbReference type="PANTHER" id="PTHR48083:SF28">
    <property type="entry name" value="ACYL-COA DEHYDROGENASE FAMILY PROTEIN (AFU_ORTHOLOGUE AFUA_6G10880)-RELATED"/>
    <property type="match status" value="1"/>
</dbReference>
<evidence type="ECO:0000256" key="1">
    <source>
        <dbReference type="ARBA" id="ARBA00001974"/>
    </source>
</evidence>
<dbReference type="GO" id="GO:0033539">
    <property type="term" value="P:fatty acid beta-oxidation using acyl-CoA dehydrogenase"/>
    <property type="evidence" value="ECO:0007669"/>
    <property type="project" value="TreeGrafter"/>
</dbReference>
<evidence type="ECO:0000256" key="2">
    <source>
        <dbReference type="ARBA" id="ARBA00009347"/>
    </source>
</evidence>
<evidence type="ECO:0000256" key="4">
    <source>
        <dbReference type="ARBA" id="ARBA00022630"/>
    </source>
</evidence>
<comment type="caution">
    <text evidence="10">The sequence shown here is derived from an EMBL/GenBank/DDBJ whole genome shotgun (WGS) entry which is preliminary data.</text>
</comment>
<gene>
    <name evidence="10" type="ORF">SmJEL517_g05811</name>
</gene>
<dbReference type="InterPro" id="IPR009075">
    <property type="entry name" value="AcylCo_DH/oxidase_C"/>
</dbReference>
<dbReference type="Gene3D" id="2.40.110.10">
    <property type="entry name" value="Butyryl-CoA Dehydrogenase, subunit A, domain 2"/>
    <property type="match status" value="1"/>
</dbReference>
<comment type="cofactor">
    <cofactor evidence="1">
        <name>FAD</name>
        <dbReference type="ChEBI" id="CHEBI:57692"/>
    </cofactor>
</comment>
<dbReference type="GO" id="GO:0020037">
    <property type="term" value="F:heme binding"/>
    <property type="evidence" value="ECO:0007669"/>
    <property type="project" value="InterPro"/>
</dbReference>
<name>A0A507BY79_9FUNG</name>
<dbReference type="InterPro" id="IPR013786">
    <property type="entry name" value="AcylCoA_DH/ox_N"/>
</dbReference>
<dbReference type="PANTHER" id="PTHR48083">
    <property type="entry name" value="MEDIUM-CHAIN SPECIFIC ACYL-COA DEHYDROGENASE, MITOCHONDRIAL-RELATED"/>
    <property type="match status" value="1"/>
</dbReference>
<dbReference type="GO" id="GO:0050660">
    <property type="term" value="F:flavin adenine dinucleotide binding"/>
    <property type="evidence" value="ECO:0007669"/>
    <property type="project" value="InterPro"/>
</dbReference>
<keyword evidence="3" id="KW-0349">Heme</keyword>
<keyword evidence="7" id="KW-0560">Oxidoreductase</keyword>
<accession>A0A507BY79</accession>
<dbReference type="InterPro" id="IPR006091">
    <property type="entry name" value="Acyl-CoA_Oxase/DH_mid-dom"/>
</dbReference>
<dbReference type="InterPro" id="IPR046373">
    <property type="entry name" value="Acyl-CoA_Oxase/DH_mid-dom_sf"/>
</dbReference>
<dbReference type="Pfam" id="PF00441">
    <property type="entry name" value="Acyl-CoA_dh_1"/>
    <property type="match status" value="1"/>
</dbReference>
<dbReference type="Pfam" id="PF02771">
    <property type="entry name" value="Acyl-CoA_dh_N"/>
    <property type="match status" value="1"/>
</dbReference>
<dbReference type="Gene3D" id="1.20.140.10">
    <property type="entry name" value="Butyryl-CoA Dehydrogenase, subunit A, domain 3"/>
    <property type="match status" value="1"/>
</dbReference>
<feature type="domain" description="Cytochrome b5 heme-binding" evidence="9">
    <location>
        <begin position="8"/>
        <end position="85"/>
    </location>
</feature>
<dbReference type="RefSeq" id="XP_031022289.1">
    <property type="nucleotide sequence ID" value="XM_031171737.1"/>
</dbReference>
<dbReference type="SUPFAM" id="SSF55856">
    <property type="entry name" value="Cytochrome b5-like heme/steroid binding domain"/>
    <property type="match status" value="1"/>
</dbReference>
<evidence type="ECO:0000256" key="7">
    <source>
        <dbReference type="ARBA" id="ARBA00023002"/>
    </source>
</evidence>
<dbReference type="Pfam" id="PF02770">
    <property type="entry name" value="Acyl-CoA_dh_M"/>
    <property type="match status" value="1"/>
</dbReference>
<evidence type="ECO:0000259" key="9">
    <source>
        <dbReference type="PROSITE" id="PS50255"/>
    </source>
</evidence>
<dbReference type="PROSITE" id="PS50255">
    <property type="entry name" value="CYTOCHROME_B5_2"/>
    <property type="match status" value="1"/>
</dbReference>
<keyword evidence="11" id="KW-1185">Reference proteome</keyword>
<dbReference type="InterPro" id="IPR037069">
    <property type="entry name" value="AcylCoA_DH/ox_N_sf"/>
</dbReference>
<proteinExistence type="inferred from homology"/>
<evidence type="ECO:0000313" key="10">
    <source>
        <dbReference type="EMBL" id="TPX30676.1"/>
    </source>
</evidence>
<keyword evidence="4" id="KW-0285">Flavoprotein</keyword>
<dbReference type="InterPro" id="IPR036250">
    <property type="entry name" value="AcylCo_DH-like_C"/>
</dbReference>
<dbReference type="SMART" id="SM01117">
    <property type="entry name" value="Cyt-b5"/>
    <property type="match status" value="1"/>
</dbReference>
<keyword evidence="5" id="KW-0479">Metal-binding</keyword>
<dbReference type="GO" id="GO:0003995">
    <property type="term" value="F:acyl-CoA dehydrogenase activity"/>
    <property type="evidence" value="ECO:0007669"/>
    <property type="project" value="TreeGrafter"/>
</dbReference>
<dbReference type="InterPro" id="IPR036400">
    <property type="entry name" value="Cyt_B5-like_heme/steroid_sf"/>
</dbReference>
<dbReference type="SUPFAM" id="SSF47203">
    <property type="entry name" value="Acyl-CoA dehydrogenase C-terminal domain-like"/>
    <property type="match status" value="1"/>
</dbReference>
<dbReference type="AlphaFoldDB" id="A0A507BY79"/>
<evidence type="ECO:0000256" key="5">
    <source>
        <dbReference type="ARBA" id="ARBA00022723"/>
    </source>
</evidence>
<dbReference type="InterPro" id="IPR018506">
    <property type="entry name" value="Cyt_B5_heme-BS"/>
</dbReference>
<dbReference type="GO" id="GO:0005737">
    <property type="term" value="C:cytoplasm"/>
    <property type="evidence" value="ECO:0007669"/>
    <property type="project" value="TreeGrafter"/>
</dbReference>
<dbReference type="InterPro" id="IPR050741">
    <property type="entry name" value="Acyl-CoA_dehydrogenase"/>
</dbReference>
<dbReference type="OrthoDB" id="10254877at2759"/>
<evidence type="ECO:0000256" key="6">
    <source>
        <dbReference type="ARBA" id="ARBA00022827"/>
    </source>
</evidence>
<dbReference type="InterPro" id="IPR009100">
    <property type="entry name" value="AcylCoA_DH/oxidase_NM_dom_sf"/>
</dbReference>
<protein>
    <recommendedName>
        <fullName evidence="9">Cytochrome b5 heme-binding domain-containing protein</fullName>
    </recommendedName>
</protein>
<organism evidence="10 11">
    <name type="scientific">Synchytrium microbalum</name>
    <dbReference type="NCBI Taxonomy" id="1806994"/>
    <lineage>
        <taxon>Eukaryota</taxon>
        <taxon>Fungi</taxon>
        <taxon>Fungi incertae sedis</taxon>
        <taxon>Chytridiomycota</taxon>
        <taxon>Chytridiomycota incertae sedis</taxon>
        <taxon>Chytridiomycetes</taxon>
        <taxon>Synchytriales</taxon>
        <taxon>Synchytriaceae</taxon>
        <taxon>Synchytrium</taxon>
    </lineage>
</organism>
<comment type="similarity">
    <text evidence="2">Belongs to the acyl-CoA dehydrogenase family.</text>
</comment>
<dbReference type="Gene3D" id="3.10.120.10">
    <property type="entry name" value="Cytochrome b5-like heme/steroid binding domain"/>
    <property type="match status" value="1"/>
</dbReference>
<dbReference type="Proteomes" id="UP000319731">
    <property type="component" value="Unassembled WGS sequence"/>
</dbReference>
<dbReference type="STRING" id="1806994.A0A507BY79"/>
<dbReference type="GeneID" id="42007034"/>
<dbReference type="EMBL" id="QEAO01000060">
    <property type="protein sequence ID" value="TPX30676.1"/>
    <property type="molecule type" value="Genomic_DNA"/>
</dbReference>
<evidence type="ECO:0000256" key="3">
    <source>
        <dbReference type="ARBA" id="ARBA00022617"/>
    </source>
</evidence>
<dbReference type="InterPro" id="IPR001199">
    <property type="entry name" value="Cyt_B5-like_heme/steroid-bd"/>
</dbReference>
<evidence type="ECO:0000256" key="8">
    <source>
        <dbReference type="ARBA" id="ARBA00023004"/>
    </source>
</evidence>
<dbReference type="PROSITE" id="PS00191">
    <property type="entry name" value="CYTOCHROME_B5_1"/>
    <property type="match status" value="1"/>
</dbReference>